<keyword evidence="1" id="KW-0472">Membrane</keyword>
<comment type="caution">
    <text evidence="2">The sequence shown here is derived from an EMBL/GenBank/DDBJ whole genome shotgun (WGS) entry which is preliminary data.</text>
</comment>
<sequence length="291" mass="31682">MKKLFIIFIFIGIIALPLMALAADTDIFNEPVKISGAANKGGDIAGSINHFYRVALGLGGIAAVAVIVIGGIMYATSGAIDKKNTGKEFITSAIWGLVLLLGAFIVLNTINPQLTKLGQPETPEYTFGTSELIEGASCSENPDLETCAPGVRPQNEEGELTCCIPQELTCPQDKLQQLNCTSPVKENISDTITVTFGGHYTTYLKAPGAPAKNHSPKEKVLKAVFYLNKDPDNPNLSGEALNNLREESMTCRPYAYMVLEEKPGESIPKEDREWEKFQFISDDRQYIGDCQ</sequence>
<accession>A0A133VQB2</accession>
<evidence type="ECO:0000313" key="2">
    <source>
        <dbReference type="EMBL" id="KXB08620.1"/>
    </source>
</evidence>
<reference evidence="2 3" key="1">
    <citation type="journal article" date="2016" name="Sci. Rep.">
        <title>Metabolic traits of an uncultured archaeal lineage -MSBL1- from brine pools of the Red Sea.</title>
        <authorList>
            <person name="Mwirichia R."/>
            <person name="Alam I."/>
            <person name="Rashid M."/>
            <person name="Vinu M."/>
            <person name="Ba-Alawi W."/>
            <person name="Anthony Kamau A."/>
            <person name="Kamanda Ngugi D."/>
            <person name="Goker M."/>
            <person name="Klenk H.P."/>
            <person name="Bajic V."/>
            <person name="Stingl U."/>
        </authorList>
    </citation>
    <scope>NUCLEOTIDE SEQUENCE [LARGE SCALE GENOMIC DNA]</scope>
    <source>
        <strain evidence="2">SCGC-AAA382N08</strain>
    </source>
</reference>
<name>A0A133VQB2_9EURY</name>
<dbReference type="AlphaFoldDB" id="A0A133VQB2"/>
<proteinExistence type="predicted"/>
<protein>
    <submittedName>
        <fullName evidence="2">Uncharacterized protein</fullName>
    </submittedName>
</protein>
<keyword evidence="1" id="KW-0812">Transmembrane</keyword>
<dbReference type="Proteomes" id="UP000070175">
    <property type="component" value="Unassembled WGS sequence"/>
</dbReference>
<organism evidence="2 3">
    <name type="scientific">candidate division MSBL1 archaeon SCGC-AAA382N08</name>
    <dbReference type="NCBI Taxonomy" id="1698285"/>
    <lineage>
        <taxon>Archaea</taxon>
        <taxon>Methanobacteriati</taxon>
        <taxon>Methanobacteriota</taxon>
        <taxon>candidate division MSBL1</taxon>
    </lineage>
</organism>
<evidence type="ECO:0000313" key="3">
    <source>
        <dbReference type="Proteomes" id="UP000070175"/>
    </source>
</evidence>
<dbReference type="EMBL" id="LHYJ01000007">
    <property type="protein sequence ID" value="KXB08620.1"/>
    <property type="molecule type" value="Genomic_DNA"/>
</dbReference>
<feature type="transmembrane region" description="Helical" evidence="1">
    <location>
        <begin position="89"/>
        <end position="107"/>
    </location>
</feature>
<gene>
    <name evidence="2" type="ORF">AKJ56_00720</name>
</gene>
<keyword evidence="3" id="KW-1185">Reference proteome</keyword>
<evidence type="ECO:0000256" key="1">
    <source>
        <dbReference type="SAM" id="Phobius"/>
    </source>
</evidence>
<feature type="transmembrane region" description="Helical" evidence="1">
    <location>
        <begin position="54"/>
        <end position="77"/>
    </location>
</feature>
<keyword evidence="1" id="KW-1133">Transmembrane helix</keyword>